<dbReference type="AlphaFoldDB" id="A0A8H6J670"/>
<feature type="region of interest" description="Disordered" evidence="1">
    <location>
        <begin position="247"/>
        <end position="273"/>
    </location>
</feature>
<evidence type="ECO:0000313" key="3">
    <source>
        <dbReference type="Proteomes" id="UP000652219"/>
    </source>
</evidence>
<proteinExistence type="predicted"/>
<dbReference type="Proteomes" id="UP000652219">
    <property type="component" value="Unassembled WGS sequence"/>
</dbReference>
<comment type="caution">
    <text evidence="2">The sequence shown here is derived from an EMBL/GenBank/DDBJ whole genome shotgun (WGS) entry which is preliminary data.</text>
</comment>
<keyword evidence="3" id="KW-1185">Reference proteome</keyword>
<reference evidence="2 3" key="1">
    <citation type="journal article" date="2020" name="Phytopathology">
        <title>Genome Sequence Resources of Colletotrichum truncatum, C. plurivorum, C. musicola, and C. sojae: Four Species Pathogenic to Soybean (Glycine max).</title>
        <authorList>
            <person name="Rogerio F."/>
            <person name="Boufleur T.R."/>
            <person name="Ciampi-Guillardi M."/>
            <person name="Sukno S.A."/>
            <person name="Thon M.R."/>
            <person name="Massola Junior N.S."/>
            <person name="Baroncelli R."/>
        </authorList>
    </citation>
    <scope>NUCLEOTIDE SEQUENCE [LARGE SCALE GENOMIC DNA]</scope>
    <source>
        <strain evidence="2 3">LFN0009</strain>
    </source>
</reference>
<evidence type="ECO:0000256" key="1">
    <source>
        <dbReference type="SAM" id="MobiDB-lite"/>
    </source>
</evidence>
<sequence length="364" mass="39401">MVPPVEMLITGPEATTAERDWTTDMRTVNQPRYGISAVRPHRCTSCMSIWQAMVALHCGVRNAFKHWCSGSPSSSGVCGARVGQPDSAGIVQSVCRTPAPVRLLGVRSNAIARSTLRNAPRRRCRPSIGANRPEHLDGKLNEAKCRMPYICLSGVSGPDICHHVVVASGTTPPEQQPVCGCPSSVAPRSLSLSRTTQPGQATPERRVEDRLGSPGFLPESTWQRQNPIPRPLRNSGAVAPVSKFAITPGRLPRGRRPHHNRPVASSGGLRKPLLPLSSKTERIRTVSEMWNAVKAASVRTMGGGKRAVNYQTGAALRLELSVPGLVKETTLRLFPSNSRTRAVKEPCFGFPESFNGARTFCPES</sequence>
<organism evidence="2 3">
    <name type="scientific">Colletotrichum sojae</name>
    <dbReference type="NCBI Taxonomy" id="2175907"/>
    <lineage>
        <taxon>Eukaryota</taxon>
        <taxon>Fungi</taxon>
        <taxon>Dikarya</taxon>
        <taxon>Ascomycota</taxon>
        <taxon>Pezizomycotina</taxon>
        <taxon>Sordariomycetes</taxon>
        <taxon>Hypocreomycetidae</taxon>
        <taxon>Glomerellales</taxon>
        <taxon>Glomerellaceae</taxon>
        <taxon>Colletotrichum</taxon>
        <taxon>Colletotrichum orchidearum species complex</taxon>
    </lineage>
</organism>
<name>A0A8H6J670_9PEZI</name>
<gene>
    <name evidence="2" type="ORF">CSOJ01_08307</name>
</gene>
<feature type="compositionally biased region" description="Polar residues" evidence="1">
    <location>
        <begin position="190"/>
        <end position="200"/>
    </location>
</feature>
<accession>A0A8H6J670</accession>
<protein>
    <submittedName>
        <fullName evidence="2">Uncharacterized protein</fullName>
    </submittedName>
</protein>
<feature type="compositionally biased region" description="Basic residues" evidence="1">
    <location>
        <begin position="252"/>
        <end position="261"/>
    </location>
</feature>
<evidence type="ECO:0000313" key="2">
    <source>
        <dbReference type="EMBL" id="KAF6807269.1"/>
    </source>
</evidence>
<feature type="region of interest" description="Disordered" evidence="1">
    <location>
        <begin position="172"/>
        <end position="235"/>
    </location>
</feature>
<dbReference type="EMBL" id="WIGN01000141">
    <property type="protein sequence ID" value="KAF6807269.1"/>
    <property type="molecule type" value="Genomic_DNA"/>
</dbReference>